<dbReference type="EMBL" id="JABZXR010000019">
    <property type="protein sequence ID" value="MBF1663933.1"/>
    <property type="molecule type" value="Genomic_DNA"/>
</dbReference>
<reference evidence="4" key="1">
    <citation type="submission" date="2020-04" db="EMBL/GenBank/DDBJ databases">
        <title>Deep metagenomics examines the oral microbiome during advanced dental caries in children, revealing novel taxa and co-occurrences with host molecules.</title>
        <authorList>
            <person name="Baker J.L."/>
            <person name="Morton J.T."/>
            <person name="Dinis M."/>
            <person name="Alvarez R."/>
            <person name="Tran N.C."/>
            <person name="Knight R."/>
            <person name="Edlund A."/>
        </authorList>
    </citation>
    <scope>NUCLEOTIDE SEQUENCE</scope>
    <source>
        <strain evidence="4">JCVI_44_bin.2</strain>
    </source>
</reference>
<comment type="caution">
    <text evidence="4">The sequence shown here is derived from an EMBL/GenBank/DDBJ whole genome shotgun (WGS) entry which is preliminary data.</text>
</comment>
<evidence type="ECO:0000256" key="2">
    <source>
        <dbReference type="SAM" id="SignalP"/>
    </source>
</evidence>
<proteinExistence type="predicted"/>
<organism evidence="4 5">
    <name type="scientific">Rothia mucilaginosa</name>
    <dbReference type="NCBI Taxonomy" id="43675"/>
    <lineage>
        <taxon>Bacteria</taxon>
        <taxon>Bacillati</taxon>
        <taxon>Actinomycetota</taxon>
        <taxon>Actinomycetes</taxon>
        <taxon>Micrococcales</taxon>
        <taxon>Micrococcaceae</taxon>
        <taxon>Rothia</taxon>
    </lineage>
</organism>
<gene>
    <name evidence="4" type="ORF">HXO64_05185</name>
</gene>
<dbReference type="PROSITE" id="PS51257">
    <property type="entry name" value="PROKAR_LIPOPROTEIN"/>
    <property type="match status" value="1"/>
</dbReference>
<dbReference type="InterPro" id="IPR025326">
    <property type="entry name" value="DUF4232"/>
</dbReference>
<feature type="compositionally biased region" description="Polar residues" evidence="1">
    <location>
        <begin position="33"/>
        <end position="43"/>
    </location>
</feature>
<feature type="compositionally biased region" description="Basic and acidic residues" evidence="1">
    <location>
        <begin position="109"/>
        <end position="118"/>
    </location>
</feature>
<feature type="compositionally biased region" description="Basic and acidic residues" evidence="1">
    <location>
        <begin position="74"/>
        <end position="99"/>
    </location>
</feature>
<feature type="signal peptide" evidence="2">
    <location>
        <begin position="1"/>
        <end position="28"/>
    </location>
</feature>
<dbReference type="Proteomes" id="UP000756427">
    <property type="component" value="Unassembled WGS sequence"/>
</dbReference>
<name>A0A930LB14_9MICC</name>
<feature type="compositionally biased region" description="Polar residues" evidence="1">
    <location>
        <begin position="57"/>
        <end position="70"/>
    </location>
</feature>
<feature type="compositionally biased region" description="Low complexity" evidence="1">
    <location>
        <begin position="121"/>
        <end position="175"/>
    </location>
</feature>
<evidence type="ECO:0000256" key="1">
    <source>
        <dbReference type="SAM" id="MobiDB-lite"/>
    </source>
</evidence>
<feature type="region of interest" description="Disordered" evidence="1">
    <location>
        <begin position="33"/>
        <end position="184"/>
    </location>
</feature>
<evidence type="ECO:0000313" key="4">
    <source>
        <dbReference type="EMBL" id="MBF1663933.1"/>
    </source>
</evidence>
<feature type="domain" description="DUF4232" evidence="3">
    <location>
        <begin position="184"/>
        <end position="315"/>
    </location>
</feature>
<keyword evidence="2" id="KW-0732">Signal</keyword>
<feature type="chain" id="PRO_5037162867" evidence="2">
    <location>
        <begin position="29"/>
        <end position="318"/>
    </location>
</feature>
<dbReference type="AlphaFoldDB" id="A0A930LB14"/>
<evidence type="ECO:0000259" key="3">
    <source>
        <dbReference type="Pfam" id="PF14016"/>
    </source>
</evidence>
<sequence length="318" mass="31838">MFKSAQVLASTTLLCCVLALSGCGASQAGQEAEGTSAQPSASASVKPGTIRVASDGATPSVTPGSITVVNSPEAENHGSSSEHSESSSHTETHESKQNSDSHSSGSSHEGSEQNKSDDSADSQQDSQKSSNSSSQSGSNSSADSSNSSGSSSSSNSSNSSNSSGSSEKSSNSSSNTVAEGPTQCNLDDLNISVAVGEGSPGARNYTLYFQNSSNSSCTLRGYPRVVHAGSSGTWVGREASASAEYMNSAGVTLKPGDSTTAVLRSVYPARFGDDCGSRPVQGFLVGLPSGSGGVIVPLDTTACSSSVPQLSVGQFGAR</sequence>
<dbReference type="RefSeq" id="WP_303975777.1">
    <property type="nucleotide sequence ID" value="NZ_JABZXR010000019.1"/>
</dbReference>
<dbReference type="Pfam" id="PF14016">
    <property type="entry name" value="DUF4232"/>
    <property type="match status" value="1"/>
</dbReference>
<accession>A0A930LB14</accession>
<protein>
    <submittedName>
        <fullName evidence="4">DUF4232 domain-containing protein</fullName>
    </submittedName>
</protein>
<evidence type="ECO:0000313" key="5">
    <source>
        <dbReference type="Proteomes" id="UP000756427"/>
    </source>
</evidence>